<dbReference type="Proteomes" id="UP000569732">
    <property type="component" value="Unassembled WGS sequence"/>
</dbReference>
<name>A0A853I4N6_9GAMM</name>
<evidence type="ECO:0000313" key="3">
    <source>
        <dbReference type="Proteomes" id="UP000569732"/>
    </source>
</evidence>
<dbReference type="EMBL" id="JACCKB010000014">
    <property type="protein sequence ID" value="NYZ66522.1"/>
    <property type="molecule type" value="Genomic_DNA"/>
</dbReference>
<feature type="signal peptide" evidence="1">
    <location>
        <begin position="1"/>
        <end position="20"/>
    </location>
</feature>
<comment type="caution">
    <text evidence="2">The sequence shown here is derived from an EMBL/GenBank/DDBJ whole genome shotgun (WGS) entry which is preliminary data.</text>
</comment>
<proteinExistence type="predicted"/>
<accession>A0A853I4N6</accession>
<feature type="chain" id="PRO_5032767034" evidence="1">
    <location>
        <begin position="21"/>
        <end position="101"/>
    </location>
</feature>
<organism evidence="2 3">
    <name type="scientific">Spartinivicinus marinus</name>
    <dbReference type="NCBI Taxonomy" id="2994442"/>
    <lineage>
        <taxon>Bacteria</taxon>
        <taxon>Pseudomonadati</taxon>
        <taxon>Pseudomonadota</taxon>
        <taxon>Gammaproteobacteria</taxon>
        <taxon>Oceanospirillales</taxon>
        <taxon>Zooshikellaceae</taxon>
        <taxon>Spartinivicinus</taxon>
    </lineage>
</organism>
<evidence type="ECO:0000256" key="1">
    <source>
        <dbReference type="SAM" id="SignalP"/>
    </source>
</evidence>
<protein>
    <submittedName>
        <fullName evidence="2">Uncharacterized protein</fullName>
    </submittedName>
</protein>
<keyword evidence="1" id="KW-0732">Signal</keyword>
<dbReference type="AlphaFoldDB" id="A0A853I4N6"/>
<reference evidence="2 3" key="1">
    <citation type="submission" date="2020-07" db="EMBL/GenBank/DDBJ databases">
        <title>Endozoicomonas sp. nov., isolated from sediment.</title>
        <authorList>
            <person name="Gu T."/>
        </authorList>
    </citation>
    <scope>NUCLEOTIDE SEQUENCE [LARGE SCALE GENOMIC DNA]</scope>
    <source>
        <strain evidence="2 3">SM1973</strain>
    </source>
</reference>
<keyword evidence="3" id="KW-1185">Reference proteome</keyword>
<sequence length="101" mass="10990">MMKKILIATVAVVSAINVYANPWFENTSAMSEQFNAAAQSLKAAYYMDVPLAENACKETLLEEYGHLSSPEKAEILAGLMCSASSDKNLVKLLEKAAMKVE</sequence>
<dbReference type="RefSeq" id="WP_180568544.1">
    <property type="nucleotide sequence ID" value="NZ_JACCKB010000014.1"/>
</dbReference>
<evidence type="ECO:0000313" key="2">
    <source>
        <dbReference type="EMBL" id="NYZ66522.1"/>
    </source>
</evidence>
<gene>
    <name evidence="2" type="ORF">H0A36_10915</name>
</gene>